<evidence type="ECO:0000259" key="1">
    <source>
        <dbReference type="PROSITE" id="PS51819"/>
    </source>
</evidence>
<dbReference type="Pfam" id="PF22656">
    <property type="entry name" value="At5g48480-like_N"/>
    <property type="match status" value="1"/>
</dbReference>
<dbReference type="PROSITE" id="PS51819">
    <property type="entry name" value="VOC"/>
    <property type="match status" value="1"/>
</dbReference>
<dbReference type="AlphaFoldDB" id="A0AAN7KJN2"/>
<keyword evidence="3" id="KW-1185">Reference proteome</keyword>
<organism evidence="2 3">
    <name type="scientific">Trapa incisa</name>
    <dbReference type="NCBI Taxonomy" id="236973"/>
    <lineage>
        <taxon>Eukaryota</taxon>
        <taxon>Viridiplantae</taxon>
        <taxon>Streptophyta</taxon>
        <taxon>Embryophyta</taxon>
        <taxon>Tracheophyta</taxon>
        <taxon>Spermatophyta</taxon>
        <taxon>Magnoliopsida</taxon>
        <taxon>eudicotyledons</taxon>
        <taxon>Gunneridae</taxon>
        <taxon>Pentapetalae</taxon>
        <taxon>rosids</taxon>
        <taxon>malvids</taxon>
        <taxon>Myrtales</taxon>
        <taxon>Lythraceae</taxon>
        <taxon>Trapa</taxon>
    </lineage>
</organism>
<dbReference type="InterPro" id="IPR054575">
    <property type="entry name" value="At5g48480-like_C"/>
</dbReference>
<dbReference type="InterPro" id="IPR054576">
    <property type="entry name" value="At5g48480-like_N"/>
</dbReference>
<dbReference type="Proteomes" id="UP001345219">
    <property type="component" value="Chromosome 3"/>
</dbReference>
<comment type="caution">
    <text evidence="2">The sequence shown here is derived from an EMBL/GenBank/DDBJ whole genome shotgun (WGS) entry which is preliminary data.</text>
</comment>
<accession>A0AAN7KJN2</accession>
<dbReference type="Pfam" id="PF22650">
    <property type="entry name" value="At5g48480-like_C"/>
    <property type="match status" value="1"/>
</dbReference>
<dbReference type="Gene3D" id="3.10.180.10">
    <property type="entry name" value="2,3-Dihydroxybiphenyl 1,2-Dioxygenase, domain 1"/>
    <property type="match status" value="1"/>
</dbReference>
<dbReference type="PANTHER" id="PTHR34109:SF1">
    <property type="entry name" value="VOC DOMAIN-CONTAINING PROTEIN"/>
    <property type="match status" value="1"/>
</dbReference>
<sequence length="166" mass="16962">MAHQVVQNGGGAEFKTVSFTAVKPQLVVEAPKAGDAISFYKAAFGAEEVSRSLHPKRKANQEVPLILSAQLLLGGTTILLSDGPDDSATPVKADSAGCILCLETDDVEAAVTKAVAAGAVAENGIEEGEGGACCGGRVGKLKDPYGFTWNICSAAATRLKSADLEA</sequence>
<proteinExistence type="predicted"/>
<evidence type="ECO:0000313" key="2">
    <source>
        <dbReference type="EMBL" id="KAK4768506.1"/>
    </source>
</evidence>
<dbReference type="SUPFAM" id="SSF54593">
    <property type="entry name" value="Glyoxalase/Bleomycin resistance protein/Dihydroxybiphenyl dioxygenase"/>
    <property type="match status" value="1"/>
</dbReference>
<dbReference type="PANTHER" id="PTHR34109">
    <property type="entry name" value="BNAUNNG04460D PROTEIN-RELATED"/>
    <property type="match status" value="1"/>
</dbReference>
<gene>
    <name evidence="2" type="ORF">SAY87_003647</name>
</gene>
<dbReference type="InterPro" id="IPR037523">
    <property type="entry name" value="VOC_core"/>
</dbReference>
<name>A0AAN7KJN2_9MYRT</name>
<reference evidence="2 3" key="1">
    <citation type="journal article" date="2023" name="Hortic Res">
        <title>Pangenome of water caltrop reveals structural variations and asymmetric subgenome divergence after allopolyploidization.</title>
        <authorList>
            <person name="Zhang X."/>
            <person name="Chen Y."/>
            <person name="Wang L."/>
            <person name="Yuan Y."/>
            <person name="Fang M."/>
            <person name="Shi L."/>
            <person name="Lu R."/>
            <person name="Comes H.P."/>
            <person name="Ma Y."/>
            <person name="Chen Y."/>
            <person name="Huang G."/>
            <person name="Zhou Y."/>
            <person name="Zheng Z."/>
            <person name="Qiu Y."/>
        </authorList>
    </citation>
    <scope>NUCLEOTIDE SEQUENCE [LARGE SCALE GENOMIC DNA]</scope>
    <source>
        <tissue evidence="2">Roots</tissue>
    </source>
</reference>
<evidence type="ECO:0000313" key="3">
    <source>
        <dbReference type="Proteomes" id="UP001345219"/>
    </source>
</evidence>
<feature type="domain" description="VOC" evidence="1">
    <location>
        <begin position="22"/>
        <end position="154"/>
    </location>
</feature>
<dbReference type="InterPro" id="IPR029068">
    <property type="entry name" value="Glyas_Bleomycin-R_OHBP_Dase"/>
</dbReference>
<dbReference type="EMBL" id="JAXIOK010000006">
    <property type="protein sequence ID" value="KAK4768506.1"/>
    <property type="molecule type" value="Genomic_DNA"/>
</dbReference>
<protein>
    <recommendedName>
        <fullName evidence="1">VOC domain-containing protein</fullName>
    </recommendedName>
</protein>